<organism evidence="1 2">
    <name type="scientific">Mycoavidus cysteinexigens</name>
    <dbReference type="NCBI Taxonomy" id="1553431"/>
    <lineage>
        <taxon>Bacteria</taxon>
        <taxon>Pseudomonadati</taxon>
        <taxon>Pseudomonadota</taxon>
        <taxon>Betaproteobacteria</taxon>
        <taxon>Burkholderiales</taxon>
        <taxon>Burkholderiaceae</taxon>
        <taxon>Mycoavidus</taxon>
    </lineage>
</organism>
<dbReference type="EMBL" id="AP018150">
    <property type="protein sequence ID" value="BBE10290.1"/>
    <property type="molecule type" value="Genomic_DNA"/>
</dbReference>
<reference evidence="1 2" key="1">
    <citation type="journal article" date="2018" name="Microbes Environ.">
        <title>Comparative Genomic Insights into Endofungal Lifestyles of Two Bacterial Endosymbionts, Mycoavidus cysteinexigens and Burkholderia rhizoxinica.</title>
        <authorList>
            <person name="Sharmin D."/>
            <person name="Guo Y."/>
            <person name="Nishizawa T."/>
            <person name="Ohshima S."/>
            <person name="Sato Y."/>
            <person name="Takashima Y."/>
            <person name="Narisawa K."/>
            <person name="Ohta H."/>
        </authorList>
    </citation>
    <scope>NUCLEOTIDE SEQUENCE [LARGE SCALE GENOMIC DNA]</scope>
    <source>
        <strain evidence="1 2">B1-EB</strain>
    </source>
</reference>
<proteinExistence type="predicted"/>
<keyword evidence="2" id="KW-1185">Reference proteome</keyword>
<dbReference type="AlphaFoldDB" id="A0A2Z6EXV8"/>
<evidence type="ECO:0000313" key="2">
    <source>
        <dbReference type="Proteomes" id="UP000282597"/>
    </source>
</evidence>
<dbReference type="Proteomes" id="UP000282597">
    <property type="component" value="Chromosome"/>
</dbReference>
<sequence>MNKKSPIESPTRAISEYTMRFVVPRSCIIKYNAQIRLAPIRRKARAIRTDIWVEINQQNFKKAA</sequence>
<protein>
    <submittedName>
        <fullName evidence="1">Uncharacterized protein</fullName>
    </submittedName>
</protein>
<evidence type="ECO:0000313" key="1">
    <source>
        <dbReference type="EMBL" id="BBE10290.1"/>
    </source>
</evidence>
<gene>
    <name evidence="1" type="ORF">MCB1EB_2129</name>
</gene>
<dbReference type="KEGG" id="mcys:MCB1EB_2129"/>
<name>A0A2Z6EXV8_9BURK</name>
<accession>A0A2Z6EXV8</accession>